<dbReference type="EMBL" id="DAKRPA010000115">
    <property type="protein sequence ID" value="DAZ98114.1"/>
    <property type="molecule type" value="Genomic_DNA"/>
</dbReference>
<gene>
    <name evidence="2" type="ORF">N0F65_003100</name>
</gene>
<dbReference type="AlphaFoldDB" id="A0AAV2Z033"/>
<reference evidence="2" key="2">
    <citation type="journal article" date="2023" name="Microbiol Resour">
        <title>Decontamination and Annotation of the Draft Genome Sequence of the Oomycete Lagenidium giganteum ARSEF 373.</title>
        <authorList>
            <person name="Morgan W.R."/>
            <person name="Tartar A."/>
        </authorList>
    </citation>
    <scope>NUCLEOTIDE SEQUENCE</scope>
    <source>
        <strain evidence="2">ARSEF 373</strain>
    </source>
</reference>
<proteinExistence type="predicted"/>
<feature type="region of interest" description="Disordered" evidence="1">
    <location>
        <begin position="61"/>
        <end position="121"/>
    </location>
</feature>
<keyword evidence="3" id="KW-1185">Reference proteome</keyword>
<comment type="caution">
    <text evidence="2">The sequence shown here is derived from an EMBL/GenBank/DDBJ whole genome shotgun (WGS) entry which is preliminary data.</text>
</comment>
<dbReference type="Proteomes" id="UP001146120">
    <property type="component" value="Unassembled WGS sequence"/>
</dbReference>
<reference evidence="2" key="1">
    <citation type="submission" date="2022-11" db="EMBL/GenBank/DDBJ databases">
        <authorList>
            <person name="Morgan W.R."/>
            <person name="Tartar A."/>
        </authorList>
    </citation>
    <scope>NUCLEOTIDE SEQUENCE</scope>
    <source>
        <strain evidence="2">ARSEF 373</strain>
    </source>
</reference>
<protein>
    <submittedName>
        <fullName evidence="2">Uncharacterized protein</fullName>
    </submittedName>
</protein>
<organism evidence="2 3">
    <name type="scientific">Lagenidium giganteum</name>
    <dbReference type="NCBI Taxonomy" id="4803"/>
    <lineage>
        <taxon>Eukaryota</taxon>
        <taxon>Sar</taxon>
        <taxon>Stramenopiles</taxon>
        <taxon>Oomycota</taxon>
        <taxon>Peronosporomycetes</taxon>
        <taxon>Pythiales</taxon>
        <taxon>Pythiaceae</taxon>
    </lineage>
</organism>
<feature type="compositionally biased region" description="Basic and acidic residues" evidence="1">
    <location>
        <begin position="83"/>
        <end position="97"/>
    </location>
</feature>
<feature type="compositionally biased region" description="Polar residues" evidence="1">
    <location>
        <begin position="110"/>
        <end position="121"/>
    </location>
</feature>
<feature type="region of interest" description="Disordered" evidence="1">
    <location>
        <begin position="1"/>
        <end position="25"/>
    </location>
</feature>
<name>A0AAV2Z033_9STRA</name>
<evidence type="ECO:0000313" key="2">
    <source>
        <dbReference type="EMBL" id="DAZ98114.1"/>
    </source>
</evidence>
<evidence type="ECO:0000256" key="1">
    <source>
        <dbReference type="SAM" id="MobiDB-lite"/>
    </source>
</evidence>
<accession>A0AAV2Z033</accession>
<evidence type="ECO:0000313" key="3">
    <source>
        <dbReference type="Proteomes" id="UP001146120"/>
    </source>
</evidence>
<sequence>MSRLCEEIHGAPARVGDASSEESARRSREIQAVLRQEAPRGCIRGWRLRLLGHEESQAGCEKNRAFPSGTHGEPKRRKTRIATGHEEGQSDLQRRVFDTLCCEPRPIPTSPDSQGHASHQR</sequence>